<dbReference type="OrthoDB" id="4929513at2"/>
<feature type="region of interest" description="Disordered" evidence="1">
    <location>
        <begin position="36"/>
        <end position="56"/>
    </location>
</feature>
<evidence type="ECO:0000256" key="1">
    <source>
        <dbReference type="SAM" id="MobiDB-lite"/>
    </source>
</evidence>
<dbReference type="Gene3D" id="2.30.320.10">
    <property type="entry name" value="YwqG-like"/>
    <property type="match status" value="1"/>
</dbReference>
<dbReference type="AlphaFoldDB" id="A0A1Q2HTL5"/>
<dbReference type="InterPro" id="IPR015315">
    <property type="entry name" value="DUF1963"/>
</dbReference>
<evidence type="ECO:0008006" key="4">
    <source>
        <dbReference type="Google" id="ProtNLM"/>
    </source>
</evidence>
<dbReference type="EMBL" id="CP019688">
    <property type="protein sequence ID" value="AQQ14179.1"/>
    <property type="molecule type" value="Genomic_DNA"/>
</dbReference>
<protein>
    <recommendedName>
        <fullName evidence="4">DUF1963 domain-containing protein</fullName>
    </recommendedName>
</protein>
<dbReference type="InterPro" id="IPR035948">
    <property type="entry name" value="YwqG-like_sf"/>
</dbReference>
<dbReference type="SUPFAM" id="SSF103032">
    <property type="entry name" value="Hypothetical protein YwqG"/>
    <property type="match status" value="2"/>
</dbReference>
<dbReference type="PANTHER" id="PTHR36436:SF6">
    <property type="entry name" value="SLL5081 PROTEIN"/>
    <property type="match status" value="1"/>
</dbReference>
<reference evidence="2 3" key="1">
    <citation type="submission" date="2016-12" db="EMBL/GenBank/DDBJ databases">
        <authorList>
            <person name="Song W.-J."/>
            <person name="Kurnit D.M."/>
        </authorList>
    </citation>
    <scope>NUCLEOTIDE SEQUENCE [LARGE SCALE GENOMIC DNA]</scope>
    <source>
        <strain evidence="2 3">DSM 30827</strain>
    </source>
</reference>
<accession>A0A1Q2HTL5</accession>
<dbReference type="KEGG" id="cgv:CGLAU_00925"/>
<sequence>MTEPTEPTESTPPPLPWNYTLFDFDADTTRPVIDLDLAPERPDTPTTSKIGGTPYLPESHPFPEDEAGPMLFIAQFNFDELPELPDFPTTGILQLFVRNDSLMGLDSPPLARYIEHVDAPHTGSLPSYEDYPGPMEDPEEGMPLTGTLTTMTPTFNCKDAWEIGSESGHVFLRRGEEFMTLHATDEHIVVRRGTDTGVPQIQELEARTRFPDGEWLNPTQVQEKIASLVAEAEADGFAVDESMQERIVDAPFGFGFIFALGGYPSFVQLDRRPPGDPTVCLAHIGSDEETIMFEDYGAANFFIHPDDLRARDFSRVTFSWDSA</sequence>
<proteinExistence type="predicted"/>
<dbReference type="Proteomes" id="UP000217209">
    <property type="component" value="Chromosome"/>
</dbReference>
<name>A0A1Q2HTL5_9CORY</name>
<evidence type="ECO:0000313" key="2">
    <source>
        <dbReference type="EMBL" id="AQQ14179.1"/>
    </source>
</evidence>
<dbReference type="Pfam" id="PF09234">
    <property type="entry name" value="DUF1963"/>
    <property type="match status" value="1"/>
</dbReference>
<gene>
    <name evidence="2" type="ORF">CGLAU_00925</name>
</gene>
<keyword evidence="3" id="KW-1185">Reference proteome</keyword>
<evidence type="ECO:0000313" key="3">
    <source>
        <dbReference type="Proteomes" id="UP000217209"/>
    </source>
</evidence>
<organism evidence="2 3">
    <name type="scientific">Corynebacterium glaucum</name>
    <dbReference type="NCBI Taxonomy" id="187491"/>
    <lineage>
        <taxon>Bacteria</taxon>
        <taxon>Bacillati</taxon>
        <taxon>Actinomycetota</taxon>
        <taxon>Actinomycetes</taxon>
        <taxon>Mycobacteriales</taxon>
        <taxon>Corynebacteriaceae</taxon>
        <taxon>Corynebacterium</taxon>
    </lineage>
</organism>
<dbReference type="RefSeq" id="WP_095659068.1">
    <property type="nucleotide sequence ID" value="NZ_CP019688.1"/>
</dbReference>
<dbReference type="PANTHER" id="PTHR36436">
    <property type="entry name" value="SLL5081 PROTEIN"/>
    <property type="match status" value="1"/>
</dbReference>